<proteinExistence type="predicted"/>
<dbReference type="CDD" id="cd00198">
    <property type="entry name" value="vWFA"/>
    <property type="match status" value="1"/>
</dbReference>
<comment type="caution">
    <text evidence="4">The sequence shown here is derived from an EMBL/GenBank/DDBJ whole genome shotgun (WGS) entry which is preliminary data.</text>
</comment>
<protein>
    <recommendedName>
        <fullName evidence="3">VWFA domain-containing protein</fullName>
    </recommendedName>
</protein>
<gene>
    <name evidence="4" type="ORF">NLI96_g5978</name>
</gene>
<keyword evidence="1" id="KW-0175">Coiled coil</keyword>
<feature type="domain" description="VWFA" evidence="3">
    <location>
        <begin position="2000"/>
        <end position="2211"/>
    </location>
</feature>
<sequence length="2228" mass="247867">MPSDKSSPVPKRSLTRKKTMRVFRKLFTFGSDNRTDSTSSTAPSISGSGQIPLTPASLPPSEISSSYVSVPSNVSPISGTVSSQQSARNKAITSHVVDETPGPPTDSAQLLNPQAFSSSVSMLSVLNSVGSDVYMGGTNNEPLTSSPLVNEPEAMDVDDMVYGTNAQTSSASAHVSITQSAGAIARSPEKNIPPPPPVIAVDIVESIRGMYRILDLVSEQGSGGLVDKIIISQDSLGRLMNDLSPGSYSSMTKVEFNSLDRVLVSPLGVYGSKTEIVKFLRDIGAIDDHLAAVLCLSNDEASNGRRPTLRSGLYFLRSPLHSIIYVVYWPEDTTWDDNAISSVARNRVTFMRYLSKITDQMVALISNEHSRSIVWNDQKQESHVDSEGDETDRLFTFHVTKTNEQEERVAIRPGFKISVPKPPVIPQLRDEELGPGQFTPRLVIGETMVGYMTVGFKGSAQVSKRFENPYTEVNLMSAMSSSSFKFRQDLSESSLWNIVTAISKAGDSRVASRFGQPLLDFRNHRDKAQKHAMQLEAEEVEKTEESISRDLPFLLNAIRVALAGIVVSKFSHIDREGLIGGPDIREKSAEPRTVLILLVYANSDWYTHIDYLPNIFQMYPHSPLAHKWKVLCEDSAFTKISKGVFGIQKEKLLVAESILRNDPGLDEEGQKQLVAPVMEATAQNTSSGGRAWVTKILPSLFRSANTSSDSQKSFTEFKDLVATVSDEEFLARASDIASEFPILGDAAKAAVQSCQRHFSELIKKKGDEFAKLVQSTQREECRKQIKRKAEIYLDSEKEISRVAFLDAVRDTFVSNRDSVLIIDNVEVVENNWSSYHTNRKYVLRGVREDRTSASLEYTLYAFRLTEQDKHEMQLNPSFLPVPKVPRTQFSTFKLPVGYKILLFQVLQDDRCLLAVQNIAGEIPIFLERRGTIGGAIERHHMKKTLHCDKIGRDFLLAYDESKRMLVVCATEKSILHIFMFDEKFGSLQGFGTPVDLKVWYPDSQTKIIHVAFVCGPSEELALVDDGGYARIYSLTTQQFRPASIQLKALPKAIYSSPDGSCLFTLEEDADGAFLRAYHWSNFGSTEGISLPLPDFPLDSVGLTSFLSRSRVFFVGMDNSQSLCHAMALDITRKITEFTFQEKGSRVLHDKSMRATAHNSLIDCHADVWTRFPVVPAVRRLTVKSSTDRRPRSILFISTHNAAMFQSHFANLIDNFERTTRKPTEQELSSISIYGATYGAFMKRSSQDVSTFKAGEWLVDLLCLIPIHLAVTRDNRFIPLKDGVWSADVERDLLGATIDQIVDSLSFGWYESIFQSYMASKPVKVVSSMGEQSVGKSFALNHLVDTSFAGSAMRVHSIERSAQEDSLLVLFNTAMSNLFLIGFHAAFLTLVQDVVDSDKNEITKEFSLKFQRIVELEQGSNFITMLHGGNLAIIPWPVIESRQFYQLFPVLKRMLDKQKVTHPKAAIFLHTMKTMMAKLKVNDWGSLDQNLASHRAQHLNGRLVHALRFGSLELHPDAEPLKVLSKDLDDGSTIDLPDSQAIFFLCEDNVEPGPEHLDEQEKCLQGLLNSFEEYPSRSHGSDDEWLQSLCQHLDQLASNRVEHVREWLNTNTIRFKSDSTEFEGLRRRFDALEVALKGSVRLCKLQCNSCQLFCLQSRHHEGPHDCRTSHKCHNKCGYVTEHPENTKDCGLPERRLPGVLRDAVQPPGGGTSLSLIYSRMHHVVWWTSASQMGPCTRVLRPADFQRTNLTMSTSAKIALARFLASCANDCAQVQIICMHSKRVHFTFAEATFTGRHETFQYTKYSQVSKRLQCAIPIPVGELVHTGGHVHSADRSTFHFCEKRCDNCGYFCTLPLGHPQQEHETSHGSMSRTKWAVDGPDGTILEVNGRKFGSSDDGAPMLVSNPILPFLQYRLPTHSVQVLHDPYSQEDRTVFSKCDSMCAGREHLGDANTVAQPSYCTLSLFHQPLPAGAAPPGGVGYVSRDGHHFGCRNPALMQQAFHVIFVVDRSGSMGGTDRLPLPNTPVSARISARNNNRVGAVYSSLHGFWHARDAAVGGVSGVNRRDAYSVILFDHNISTVVDNDFTSNPNTLLGKVLPFGAGGGTNYQLALRHAQQTMEKNWSTERVPVVIFLSDGECSLADEQMRDLCRRSLALGRALSFHAVSFGPSNHVLRRMADIALEIQRTAPVDPMHPTVPSSYTEALDTVRLAETFLGIAESLRKPRGSLMQG</sequence>
<dbReference type="Pfam" id="PF13519">
    <property type="entry name" value="VWA_2"/>
    <property type="match status" value="1"/>
</dbReference>
<evidence type="ECO:0000256" key="1">
    <source>
        <dbReference type="SAM" id="Coils"/>
    </source>
</evidence>
<dbReference type="InterPro" id="IPR002035">
    <property type="entry name" value="VWF_A"/>
</dbReference>
<dbReference type="Gene3D" id="3.40.50.410">
    <property type="entry name" value="von Willebrand factor, type A domain"/>
    <property type="match status" value="1"/>
</dbReference>
<dbReference type="InterPro" id="IPR036465">
    <property type="entry name" value="vWFA_dom_sf"/>
</dbReference>
<dbReference type="PROSITE" id="PS50234">
    <property type="entry name" value="VWFA"/>
    <property type="match status" value="1"/>
</dbReference>
<evidence type="ECO:0000313" key="4">
    <source>
        <dbReference type="EMBL" id="KAJ3483947.1"/>
    </source>
</evidence>
<keyword evidence="5" id="KW-1185">Reference proteome</keyword>
<evidence type="ECO:0000259" key="3">
    <source>
        <dbReference type="PROSITE" id="PS50234"/>
    </source>
</evidence>
<evidence type="ECO:0000256" key="2">
    <source>
        <dbReference type="SAM" id="MobiDB-lite"/>
    </source>
</evidence>
<dbReference type="SUPFAM" id="SSF53300">
    <property type="entry name" value="vWA-like"/>
    <property type="match status" value="1"/>
</dbReference>
<dbReference type="EMBL" id="JANAWD010000208">
    <property type="protein sequence ID" value="KAJ3483947.1"/>
    <property type="molecule type" value="Genomic_DNA"/>
</dbReference>
<feature type="region of interest" description="Disordered" evidence="2">
    <location>
        <begin position="28"/>
        <end position="63"/>
    </location>
</feature>
<reference evidence="4" key="1">
    <citation type="submission" date="2022-07" db="EMBL/GenBank/DDBJ databases">
        <title>Genome Sequence of Physisporinus lineatus.</title>
        <authorList>
            <person name="Buettner E."/>
        </authorList>
    </citation>
    <scope>NUCLEOTIDE SEQUENCE</scope>
    <source>
        <strain evidence="4">VT162</strain>
    </source>
</reference>
<dbReference type="Proteomes" id="UP001212997">
    <property type="component" value="Unassembled WGS sequence"/>
</dbReference>
<dbReference type="SMART" id="SM00327">
    <property type="entry name" value="VWA"/>
    <property type="match status" value="1"/>
</dbReference>
<accession>A0AAD5YEC4</accession>
<feature type="coiled-coil region" evidence="1">
    <location>
        <begin position="518"/>
        <end position="545"/>
    </location>
</feature>
<name>A0AAD5YEC4_9APHY</name>
<evidence type="ECO:0000313" key="5">
    <source>
        <dbReference type="Proteomes" id="UP001212997"/>
    </source>
</evidence>
<feature type="compositionally biased region" description="Low complexity" evidence="2">
    <location>
        <begin position="36"/>
        <end position="48"/>
    </location>
</feature>
<dbReference type="SUPFAM" id="SSF50956">
    <property type="entry name" value="Thermostable phytase (3-phytase)"/>
    <property type="match status" value="1"/>
</dbReference>
<organism evidence="4 5">
    <name type="scientific">Meripilus lineatus</name>
    <dbReference type="NCBI Taxonomy" id="2056292"/>
    <lineage>
        <taxon>Eukaryota</taxon>
        <taxon>Fungi</taxon>
        <taxon>Dikarya</taxon>
        <taxon>Basidiomycota</taxon>
        <taxon>Agaricomycotina</taxon>
        <taxon>Agaricomycetes</taxon>
        <taxon>Polyporales</taxon>
        <taxon>Meripilaceae</taxon>
        <taxon>Meripilus</taxon>
    </lineage>
</organism>